<feature type="transmembrane region" description="Helical" evidence="1">
    <location>
        <begin position="337"/>
        <end position="356"/>
    </location>
</feature>
<protein>
    <recommendedName>
        <fullName evidence="4">Glycosyltransferase RgtA/B/C/D-like domain-containing protein</fullName>
    </recommendedName>
</protein>
<evidence type="ECO:0000256" key="1">
    <source>
        <dbReference type="SAM" id="Phobius"/>
    </source>
</evidence>
<feature type="transmembrane region" description="Helical" evidence="1">
    <location>
        <begin position="141"/>
        <end position="156"/>
    </location>
</feature>
<dbReference type="AlphaFoldDB" id="A0A178M7E5"/>
<feature type="transmembrane region" description="Helical" evidence="1">
    <location>
        <begin position="115"/>
        <end position="134"/>
    </location>
</feature>
<evidence type="ECO:0000313" key="2">
    <source>
        <dbReference type="EMBL" id="OAN43814.1"/>
    </source>
</evidence>
<reference evidence="2 3" key="1">
    <citation type="submission" date="2016-04" db="EMBL/GenBank/DDBJ databases">
        <title>Chloroflexus islandicus sp. nov., a thermophilic filamentous anoxygenic phototrophic bacterium from geyser Strokkur (Iceland).</title>
        <authorList>
            <person name="Gaisin V.A."/>
            <person name="Kalashnikov A.M."/>
            <person name="Sukhacheva M.V."/>
            <person name="Grouzdev D.S."/>
            <person name="Ivanov T.M."/>
            <person name="Kuznetsov B."/>
            <person name="Gorlenko V.M."/>
        </authorList>
    </citation>
    <scope>NUCLEOTIDE SEQUENCE [LARGE SCALE GENOMIC DNA]</scope>
    <source>
        <strain evidence="3">isl-2</strain>
    </source>
</reference>
<name>A0A178M7E5_9CHLR</name>
<feature type="transmembrane region" description="Helical" evidence="1">
    <location>
        <begin position="162"/>
        <end position="179"/>
    </location>
</feature>
<dbReference type="EMBL" id="LWQS01000074">
    <property type="protein sequence ID" value="OAN43814.1"/>
    <property type="molecule type" value="Genomic_DNA"/>
</dbReference>
<keyword evidence="3" id="KW-1185">Reference proteome</keyword>
<feature type="transmembrane region" description="Helical" evidence="1">
    <location>
        <begin position="289"/>
        <end position="308"/>
    </location>
</feature>
<feature type="transmembrane region" description="Helical" evidence="1">
    <location>
        <begin position="50"/>
        <end position="73"/>
    </location>
</feature>
<feature type="transmembrane region" description="Helical" evidence="1">
    <location>
        <begin position="191"/>
        <end position="210"/>
    </location>
</feature>
<sequence>MNDSWQNVWMLWWTAQAVMSGQSPFQTDMLFYPLKVDLFWQTLQVTNGLLALPVTLTFGPIAAYNTVALLTFVSSALTMFWLARWLGASAFAAGVVAMIYAFSPFHLTKLYDGQLEVMSIQYFPLLTLGLIALLQRAKMRIIACLLVGGLIVWILLTSLYYGLFALIYTAVVVGWYVLLARMPWRDYPVRVAQLILFLIPPALLLVANLANLPVSAPEVAALRMQGRSAQPIDFLLPSPYHPLWGQAVSALQVRLHPGVGMINISLGLVVWVIALIGLFGTWRERLTRLHLALVATFLILAMGPQLVWNGQPTGIPLPFGLIAEWPGVQAGQRPNHFIILAAVHLCLLAASGIETLLRRYAKYRFGLACGLIALIAFDLFPRPVPGSVMALSHAYRYIPPGAGAVLEVPFQMEFANAMVAQIQHQRPILGGYLARPPRYPFADAEGIAPLWLGEAHATILTRDWPQQLVEVMQAQNIEYVIVHERLLSEGQRRMAAQLATILDLVYRDYQTSLYRRRLPAQPDVTLVLGHGWHALEQNDAGVRWQWTQARAEIHAFNAFTEPKRVFLQIEMSAFQPPSTVTIRGAQPELTVNVSTQPRLYTVMLTLPPGHTTLTLAAEPVWHSPAEARLVGVMVQTIQAMVLNTGNHLP</sequence>
<dbReference type="Proteomes" id="UP000078287">
    <property type="component" value="Unassembled WGS sequence"/>
</dbReference>
<dbReference type="STRING" id="1707952.A6A03_17765"/>
<feature type="transmembrane region" description="Helical" evidence="1">
    <location>
        <begin position="363"/>
        <end position="380"/>
    </location>
</feature>
<evidence type="ECO:0008006" key="4">
    <source>
        <dbReference type="Google" id="ProtNLM"/>
    </source>
</evidence>
<feature type="transmembrane region" description="Helical" evidence="1">
    <location>
        <begin position="261"/>
        <end position="282"/>
    </location>
</feature>
<feature type="transmembrane region" description="Helical" evidence="1">
    <location>
        <begin position="85"/>
        <end position="103"/>
    </location>
</feature>
<accession>A0A178M7E5</accession>
<keyword evidence="1" id="KW-0472">Membrane</keyword>
<comment type="caution">
    <text evidence="2">The sequence shown here is derived from an EMBL/GenBank/DDBJ whole genome shotgun (WGS) entry which is preliminary data.</text>
</comment>
<proteinExistence type="predicted"/>
<keyword evidence="1" id="KW-0812">Transmembrane</keyword>
<evidence type="ECO:0000313" key="3">
    <source>
        <dbReference type="Proteomes" id="UP000078287"/>
    </source>
</evidence>
<organism evidence="2 3">
    <name type="scientific">Chloroflexus islandicus</name>
    <dbReference type="NCBI Taxonomy" id="1707952"/>
    <lineage>
        <taxon>Bacteria</taxon>
        <taxon>Bacillati</taxon>
        <taxon>Chloroflexota</taxon>
        <taxon>Chloroflexia</taxon>
        <taxon>Chloroflexales</taxon>
        <taxon>Chloroflexineae</taxon>
        <taxon>Chloroflexaceae</taxon>
        <taxon>Chloroflexus</taxon>
    </lineage>
</organism>
<gene>
    <name evidence="2" type="ORF">A6A03_17765</name>
</gene>
<keyword evidence="1" id="KW-1133">Transmembrane helix</keyword>